<dbReference type="GeneID" id="36595823"/>
<organism evidence="2 3">
    <name type="scientific">Hyaloscypha bicolor E</name>
    <dbReference type="NCBI Taxonomy" id="1095630"/>
    <lineage>
        <taxon>Eukaryota</taxon>
        <taxon>Fungi</taxon>
        <taxon>Dikarya</taxon>
        <taxon>Ascomycota</taxon>
        <taxon>Pezizomycotina</taxon>
        <taxon>Leotiomycetes</taxon>
        <taxon>Helotiales</taxon>
        <taxon>Hyaloscyphaceae</taxon>
        <taxon>Hyaloscypha</taxon>
        <taxon>Hyaloscypha bicolor</taxon>
    </lineage>
</organism>
<feature type="region of interest" description="Disordered" evidence="1">
    <location>
        <begin position="1"/>
        <end position="106"/>
    </location>
</feature>
<name>A0A2J6TVN1_9HELO</name>
<feature type="region of interest" description="Disordered" evidence="1">
    <location>
        <begin position="157"/>
        <end position="186"/>
    </location>
</feature>
<protein>
    <submittedName>
        <fullName evidence="2">Uncharacterized protein</fullName>
    </submittedName>
</protein>
<feature type="compositionally biased region" description="Basic residues" evidence="1">
    <location>
        <begin position="490"/>
        <end position="504"/>
    </location>
</feature>
<dbReference type="Proteomes" id="UP000235371">
    <property type="component" value="Unassembled WGS sequence"/>
</dbReference>
<evidence type="ECO:0000256" key="1">
    <source>
        <dbReference type="SAM" id="MobiDB-lite"/>
    </source>
</evidence>
<feature type="region of interest" description="Disordered" evidence="1">
    <location>
        <begin position="357"/>
        <end position="520"/>
    </location>
</feature>
<feature type="compositionally biased region" description="Low complexity" evidence="1">
    <location>
        <begin position="436"/>
        <end position="449"/>
    </location>
</feature>
<dbReference type="EMBL" id="KZ613740">
    <property type="protein sequence ID" value="PMD67080.1"/>
    <property type="molecule type" value="Genomic_DNA"/>
</dbReference>
<feature type="compositionally biased region" description="Low complexity" evidence="1">
    <location>
        <begin position="407"/>
        <end position="426"/>
    </location>
</feature>
<dbReference type="OrthoDB" id="3552116at2759"/>
<accession>A0A2J6TVN1</accession>
<evidence type="ECO:0000313" key="3">
    <source>
        <dbReference type="Proteomes" id="UP000235371"/>
    </source>
</evidence>
<gene>
    <name evidence="2" type="ORF">K444DRAFT_689562</name>
</gene>
<keyword evidence="3" id="KW-1185">Reference proteome</keyword>
<dbReference type="InParanoid" id="A0A2J6TVN1"/>
<dbReference type="AlphaFoldDB" id="A0A2J6TVN1"/>
<feature type="compositionally biased region" description="Polar residues" evidence="1">
    <location>
        <begin position="92"/>
        <end position="106"/>
    </location>
</feature>
<reference evidence="2 3" key="1">
    <citation type="submission" date="2016-04" db="EMBL/GenBank/DDBJ databases">
        <title>A degradative enzymes factory behind the ericoid mycorrhizal symbiosis.</title>
        <authorList>
            <consortium name="DOE Joint Genome Institute"/>
            <person name="Martino E."/>
            <person name="Morin E."/>
            <person name="Grelet G."/>
            <person name="Kuo A."/>
            <person name="Kohler A."/>
            <person name="Daghino S."/>
            <person name="Barry K."/>
            <person name="Choi C."/>
            <person name="Cichocki N."/>
            <person name="Clum A."/>
            <person name="Copeland A."/>
            <person name="Hainaut M."/>
            <person name="Haridas S."/>
            <person name="Labutti K."/>
            <person name="Lindquist E."/>
            <person name="Lipzen A."/>
            <person name="Khouja H.-R."/>
            <person name="Murat C."/>
            <person name="Ohm R."/>
            <person name="Olson A."/>
            <person name="Spatafora J."/>
            <person name="Veneault-Fourrey C."/>
            <person name="Henrissat B."/>
            <person name="Grigoriev I."/>
            <person name="Martin F."/>
            <person name="Perotto S."/>
        </authorList>
    </citation>
    <scope>NUCLEOTIDE SEQUENCE [LARGE SCALE GENOMIC DNA]</scope>
    <source>
        <strain evidence="2 3">E</strain>
    </source>
</reference>
<sequence length="520" mass="58443">MEDTTNEQPAKKIKKNPLLAQASAAASHTYIAPAAAPSEPRRSGRVRQTIQRASESKKKLNPAEKKQIKNDEEVARRLEEEQENQLRANKGSHAQSLSLNSGSETQQDPDLVVAQALLGLRNGWIIVGEGDLRMNNNPSESTESGDPRKIQQIRLTQHTQQTQNAPKRGKNAPKKTIGDRPLAAGIDRTNAAPGVVDRGKLKIRFNTERDDPEREGRVIPGDPVEYDYLENHAEPDWNNVEEIRTLNTWRRQIFGRNFAPIRKTRELWLQSEKDLILKLMREQLEQRGFMQWNRLSNRYNLQMHLANVVQGRGQEFIKHGNRNTSVLREDREAPFRSKQAIMGQSIKWPEYGDLVASFQPSASDGDENGQDNDNSPGLYSDDEEEIPDPQPGPRSDVIGWRAKAKARSALSKTSNMNTPSNTSSMTAPKITLQIKTSTSKATTSMADTAGSNVMTRSGGKRTRHYVEEEEKEELELSSDDSEEDIPAKVRPSKRAKKRGSNKGSRKWDDKDDGPMFPGLK</sequence>
<feature type="compositionally biased region" description="Basic and acidic residues" evidence="1">
    <location>
        <begin position="54"/>
        <end position="79"/>
    </location>
</feature>
<feature type="compositionally biased region" description="Acidic residues" evidence="1">
    <location>
        <begin position="467"/>
        <end position="484"/>
    </location>
</feature>
<evidence type="ECO:0000313" key="2">
    <source>
        <dbReference type="EMBL" id="PMD67080.1"/>
    </source>
</evidence>
<dbReference type="RefSeq" id="XP_024743984.1">
    <property type="nucleotide sequence ID" value="XM_024887747.1"/>
</dbReference>
<proteinExistence type="predicted"/>